<evidence type="ECO:0000313" key="3">
    <source>
        <dbReference type="EMBL" id="MFD0622768.1"/>
    </source>
</evidence>
<comment type="caution">
    <text evidence="3">The sequence shown here is derived from an EMBL/GenBank/DDBJ whole genome shotgun (WGS) entry which is preliminary data.</text>
</comment>
<dbReference type="Gene3D" id="3.40.630.30">
    <property type="match status" value="1"/>
</dbReference>
<feature type="domain" description="N-acetyltransferase" evidence="2">
    <location>
        <begin position="25"/>
        <end position="187"/>
    </location>
</feature>
<dbReference type="InterPro" id="IPR000182">
    <property type="entry name" value="GNAT_dom"/>
</dbReference>
<dbReference type="PROSITE" id="PS51186">
    <property type="entry name" value="GNAT"/>
    <property type="match status" value="1"/>
</dbReference>
<dbReference type="EC" id="2.3.1.-" evidence="3"/>
<name>A0ABW2WPD0_9ACTN</name>
<dbReference type="SUPFAM" id="SSF55729">
    <property type="entry name" value="Acyl-CoA N-acyltransferases (Nat)"/>
    <property type="match status" value="1"/>
</dbReference>
<protein>
    <submittedName>
        <fullName evidence="3">GNAT family N-acetyltransferase</fullName>
        <ecNumber evidence="3">2.3.1.-</ecNumber>
    </submittedName>
</protein>
<keyword evidence="4" id="KW-1185">Reference proteome</keyword>
<feature type="region of interest" description="Disordered" evidence="1">
    <location>
        <begin position="1"/>
        <end position="22"/>
    </location>
</feature>
<proteinExistence type="predicted"/>
<sequence>MTPSPVEPPEAHAGAGTDLGDGPVVRARRATLDDVPALIRLRGLMLDGMGVETGGPDAPWRAASAQWFAERLRLPGEFAAFLVDDPALGVVSSAVGTCDAHAPGPANLTGLQGHVSNVSTDPRRRRLGHARVCLEALLGWFREEAGVTVVNLNATEDGAALYESYGFAAPRHPVLQLRTAGAPRRAPSSRC</sequence>
<keyword evidence="3" id="KW-0808">Transferase</keyword>
<gene>
    <name evidence="3" type="ORF">ACFQ2K_07925</name>
</gene>
<organism evidence="3 4">
    <name type="scientific">Streptomyces sanglieri</name>
    <dbReference type="NCBI Taxonomy" id="193460"/>
    <lineage>
        <taxon>Bacteria</taxon>
        <taxon>Bacillati</taxon>
        <taxon>Actinomycetota</taxon>
        <taxon>Actinomycetes</taxon>
        <taxon>Kitasatosporales</taxon>
        <taxon>Streptomycetaceae</taxon>
        <taxon>Streptomyces</taxon>
    </lineage>
</organism>
<reference evidence="4" key="1">
    <citation type="journal article" date="2019" name="Int. J. Syst. Evol. Microbiol.">
        <title>The Global Catalogue of Microorganisms (GCM) 10K type strain sequencing project: providing services to taxonomists for standard genome sequencing and annotation.</title>
        <authorList>
            <consortium name="The Broad Institute Genomics Platform"/>
            <consortium name="The Broad Institute Genome Sequencing Center for Infectious Disease"/>
            <person name="Wu L."/>
            <person name="Ma J."/>
        </authorList>
    </citation>
    <scope>NUCLEOTIDE SEQUENCE [LARGE SCALE GENOMIC DNA]</scope>
    <source>
        <strain evidence="4">JCM 12607</strain>
    </source>
</reference>
<dbReference type="GO" id="GO:0016746">
    <property type="term" value="F:acyltransferase activity"/>
    <property type="evidence" value="ECO:0007669"/>
    <property type="project" value="UniProtKB-KW"/>
</dbReference>
<keyword evidence="3" id="KW-0012">Acyltransferase</keyword>
<dbReference type="Pfam" id="PF00583">
    <property type="entry name" value="Acetyltransf_1"/>
    <property type="match status" value="1"/>
</dbReference>
<dbReference type="InterPro" id="IPR016181">
    <property type="entry name" value="Acyl_CoA_acyltransferase"/>
</dbReference>
<accession>A0ABW2WPD0</accession>
<evidence type="ECO:0000256" key="1">
    <source>
        <dbReference type="SAM" id="MobiDB-lite"/>
    </source>
</evidence>
<evidence type="ECO:0000259" key="2">
    <source>
        <dbReference type="PROSITE" id="PS51186"/>
    </source>
</evidence>
<dbReference type="Proteomes" id="UP001596915">
    <property type="component" value="Unassembled WGS sequence"/>
</dbReference>
<evidence type="ECO:0000313" key="4">
    <source>
        <dbReference type="Proteomes" id="UP001596915"/>
    </source>
</evidence>
<dbReference type="EMBL" id="JBHTGL010000008">
    <property type="protein sequence ID" value="MFD0622768.1"/>
    <property type="molecule type" value="Genomic_DNA"/>
</dbReference>